<evidence type="ECO:0000313" key="3">
    <source>
        <dbReference type="Proteomes" id="UP000887043"/>
    </source>
</evidence>
<dbReference type="SUPFAM" id="SSF55816">
    <property type="entry name" value="5'-nucleotidase (syn. UDP-sugar hydrolase), C-terminal domain"/>
    <property type="match status" value="1"/>
</dbReference>
<reference evidence="2" key="1">
    <citation type="submission" date="2021-08" db="EMBL/GenBank/DDBJ databases">
        <title>Prevotella lacticifex sp. nov., isolated from rumen of cow.</title>
        <authorList>
            <person name="Shinkai T."/>
            <person name="Ikeyama N."/>
            <person name="Kumagai M."/>
            <person name="Ohmori H."/>
            <person name="Sakamoto M."/>
            <person name="Ohkuma M."/>
            <person name="Mitsumori M."/>
        </authorList>
    </citation>
    <scope>NUCLEOTIDE SEQUENCE</scope>
    <source>
        <strain evidence="2">DSM 11371</strain>
    </source>
</reference>
<feature type="domain" description="5'-Nucleotidase C-terminal" evidence="1">
    <location>
        <begin position="74"/>
        <end position="210"/>
    </location>
</feature>
<comment type="caution">
    <text evidence="2">The sequence shown here is derived from an EMBL/GenBank/DDBJ whole genome shotgun (WGS) entry which is preliminary data.</text>
</comment>
<accession>A0AA37HY43</accession>
<dbReference type="Pfam" id="PF02872">
    <property type="entry name" value="5_nucleotid_C"/>
    <property type="match status" value="1"/>
</dbReference>
<protein>
    <submittedName>
        <fullName evidence="2">5'-nucleotidase</fullName>
    </submittedName>
</protein>
<dbReference type="GO" id="GO:0016787">
    <property type="term" value="F:hydrolase activity"/>
    <property type="evidence" value="ECO:0007669"/>
    <property type="project" value="InterPro"/>
</dbReference>
<gene>
    <name evidence="2" type="ORF">PRRU23_17640</name>
</gene>
<name>A0AA37HY43_SEGBR</name>
<evidence type="ECO:0000313" key="2">
    <source>
        <dbReference type="EMBL" id="GJG28064.1"/>
    </source>
</evidence>
<dbReference type="InterPro" id="IPR006179">
    <property type="entry name" value="5_nucleotidase/apyrase"/>
</dbReference>
<dbReference type="Proteomes" id="UP000887043">
    <property type="component" value="Unassembled WGS sequence"/>
</dbReference>
<dbReference type="GO" id="GO:0009166">
    <property type="term" value="P:nucleotide catabolic process"/>
    <property type="evidence" value="ECO:0007669"/>
    <property type="project" value="InterPro"/>
</dbReference>
<dbReference type="RefSeq" id="WP_006283615.1">
    <property type="nucleotide sequence ID" value="NZ_BPTR01000001.1"/>
</dbReference>
<dbReference type="EMBL" id="BPTR01000001">
    <property type="protein sequence ID" value="GJG28064.1"/>
    <property type="molecule type" value="Genomic_DNA"/>
</dbReference>
<dbReference type="Gene3D" id="3.90.780.10">
    <property type="entry name" value="5'-Nucleotidase, C-terminal domain"/>
    <property type="match status" value="1"/>
</dbReference>
<sequence length="255" mass="27970">MCSKYFVLGLISASLFTESCSSHYELLSVKRNRIIIDERYDANPDEAAIRFLAPYQHTVDSLMSPIVGQVAYDLSAKRPESSLSNLLADILVWGSSKFQEHPDFSVYNVGGIRAAFAKGTVTYGDVLDVSPFENKICLLSLSGEKVLELFRQIASRGGEGVSHGVQLKITKSGKLVEAILNGKPINPQATYRVATLDYLAQGNDQLVAFKSGVNVLSPKSKDNNARFIIMDYFREKCSGGRALAPIVEGRIKVVE</sequence>
<dbReference type="PRINTS" id="PR01607">
    <property type="entry name" value="APYRASEFAMLY"/>
</dbReference>
<dbReference type="InterPro" id="IPR036907">
    <property type="entry name" value="5'-Nucleotdase_C_sf"/>
</dbReference>
<proteinExistence type="predicted"/>
<organism evidence="2 3">
    <name type="scientific">Segatella bryantii</name>
    <name type="common">Prevotella bryantii</name>
    <dbReference type="NCBI Taxonomy" id="77095"/>
    <lineage>
        <taxon>Bacteria</taxon>
        <taxon>Pseudomonadati</taxon>
        <taxon>Bacteroidota</taxon>
        <taxon>Bacteroidia</taxon>
        <taxon>Bacteroidales</taxon>
        <taxon>Prevotellaceae</taxon>
        <taxon>Segatella</taxon>
    </lineage>
</organism>
<dbReference type="PANTHER" id="PTHR11575:SF24">
    <property type="entry name" value="5'-NUCLEOTIDASE"/>
    <property type="match status" value="1"/>
</dbReference>
<dbReference type="PANTHER" id="PTHR11575">
    <property type="entry name" value="5'-NUCLEOTIDASE-RELATED"/>
    <property type="match status" value="1"/>
</dbReference>
<evidence type="ECO:0000259" key="1">
    <source>
        <dbReference type="Pfam" id="PF02872"/>
    </source>
</evidence>
<dbReference type="InterPro" id="IPR008334">
    <property type="entry name" value="5'-Nucleotdase_C"/>
</dbReference>
<dbReference type="AlphaFoldDB" id="A0AA37HY43"/>